<dbReference type="EMBL" id="VIEB01001582">
    <property type="protein sequence ID" value="TQD71281.1"/>
    <property type="molecule type" value="Genomic_DNA"/>
</dbReference>
<dbReference type="AlphaFoldDB" id="A0A540KAN6"/>
<accession>A0A540KAN6</accession>
<protein>
    <recommendedName>
        <fullName evidence="3">Myb/SANT-like domain-containing protein</fullName>
    </recommendedName>
</protein>
<proteinExistence type="predicted"/>
<name>A0A540KAN6_MALBA</name>
<evidence type="ECO:0000313" key="2">
    <source>
        <dbReference type="Proteomes" id="UP000315295"/>
    </source>
</evidence>
<dbReference type="PANTHER" id="PTHR47864:SF2">
    <property type="entry name" value="MYB_SANT-LIKE DNA-BINDING DOMAIN PROTEIN"/>
    <property type="match status" value="1"/>
</dbReference>
<dbReference type="InterPro" id="IPR055314">
    <property type="entry name" value="At2g29880-like"/>
</dbReference>
<keyword evidence="2" id="KW-1185">Reference proteome</keyword>
<comment type="caution">
    <text evidence="1">The sequence shown here is derived from an EMBL/GenBank/DDBJ whole genome shotgun (WGS) entry which is preliminary data.</text>
</comment>
<gene>
    <name evidence="1" type="ORF">C1H46_043187</name>
</gene>
<sequence length="256" mass="27466">MLLQLLVEAVNNGWRDANDIISKQTIEAKIVPMLNEKLGVTKKFTASDEVWEGFLRSHPKSQSVRKETFADYEDLMIVFCDGTTKGNNSIGLGNDTDATTYRVEEIEYTTNIEAKHFAIKIEDDDEFLSQVAGAEAEALAYKRRSIRIAAAQNAAVSFNSHANKKLGADNDDGGLYTTALKGSQQALPDTPLCGLSRGKVNVVAAGNNGVSAGDDTCFKEALVGSSSGAMSILRQLLVASQGTGRGTALQVKVQCI</sequence>
<organism evidence="1 2">
    <name type="scientific">Malus baccata</name>
    <name type="common">Siberian crab apple</name>
    <name type="synonym">Pyrus baccata</name>
    <dbReference type="NCBI Taxonomy" id="106549"/>
    <lineage>
        <taxon>Eukaryota</taxon>
        <taxon>Viridiplantae</taxon>
        <taxon>Streptophyta</taxon>
        <taxon>Embryophyta</taxon>
        <taxon>Tracheophyta</taxon>
        <taxon>Spermatophyta</taxon>
        <taxon>Magnoliopsida</taxon>
        <taxon>eudicotyledons</taxon>
        <taxon>Gunneridae</taxon>
        <taxon>Pentapetalae</taxon>
        <taxon>rosids</taxon>
        <taxon>fabids</taxon>
        <taxon>Rosales</taxon>
        <taxon>Rosaceae</taxon>
        <taxon>Amygdaloideae</taxon>
        <taxon>Maleae</taxon>
        <taxon>Malus</taxon>
    </lineage>
</organism>
<dbReference type="PANTHER" id="PTHR47864">
    <property type="entry name" value="TRANSMEMBRANE PROTEIN"/>
    <property type="match status" value="1"/>
</dbReference>
<reference evidence="1 2" key="1">
    <citation type="journal article" date="2019" name="G3 (Bethesda)">
        <title>Sequencing of a Wild Apple (Malus baccata) Genome Unravels the Differences Between Cultivated and Wild Apple Species Regarding Disease Resistance and Cold Tolerance.</title>
        <authorList>
            <person name="Chen X."/>
        </authorList>
    </citation>
    <scope>NUCLEOTIDE SEQUENCE [LARGE SCALE GENOMIC DNA]</scope>
    <source>
        <strain evidence="2">cv. Shandingzi</strain>
        <tissue evidence="1">Leaves</tissue>
    </source>
</reference>
<evidence type="ECO:0000313" key="1">
    <source>
        <dbReference type="EMBL" id="TQD71281.1"/>
    </source>
</evidence>
<dbReference type="Proteomes" id="UP000315295">
    <property type="component" value="Unassembled WGS sequence"/>
</dbReference>
<evidence type="ECO:0008006" key="3">
    <source>
        <dbReference type="Google" id="ProtNLM"/>
    </source>
</evidence>